<feature type="transmembrane region" description="Helical" evidence="1">
    <location>
        <begin position="45"/>
        <end position="60"/>
    </location>
</feature>
<evidence type="ECO:0000313" key="3">
    <source>
        <dbReference type="Proteomes" id="UP000550787"/>
    </source>
</evidence>
<accession>A0A7W4FD64</accession>
<dbReference type="PANTHER" id="PTHR37947:SF1">
    <property type="entry name" value="BLL2462 PROTEIN"/>
    <property type="match status" value="1"/>
</dbReference>
<dbReference type="RefSeq" id="WP_183115479.1">
    <property type="nucleotide sequence ID" value="NZ_JABEQG010000004.1"/>
</dbReference>
<organism evidence="2 3">
    <name type="scientific">Gluconacetobacter diazotrophicus</name>
    <name type="common">Acetobacter diazotrophicus</name>
    <dbReference type="NCBI Taxonomy" id="33996"/>
    <lineage>
        <taxon>Bacteria</taxon>
        <taxon>Pseudomonadati</taxon>
        <taxon>Pseudomonadota</taxon>
        <taxon>Alphaproteobacteria</taxon>
        <taxon>Acetobacterales</taxon>
        <taxon>Acetobacteraceae</taxon>
        <taxon>Gluconacetobacter</taxon>
    </lineage>
</organism>
<gene>
    <name evidence="2" type="ORF">HLH33_04205</name>
</gene>
<keyword evidence="1" id="KW-1133">Transmembrane helix</keyword>
<comment type="caution">
    <text evidence="2">The sequence shown here is derived from an EMBL/GenBank/DDBJ whole genome shotgun (WGS) entry which is preliminary data.</text>
</comment>
<keyword evidence="1" id="KW-0812">Transmembrane</keyword>
<evidence type="ECO:0000313" key="2">
    <source>
        <dbReference type="EMBL" id="MBB2155518.1"/>
    </source>
</evidence>
<dbReference type="Gene3D" id="3.40.50.880">
    <property type="match status" value="1"/>
</dbReference>
<name>A0A7W4FD64_GLUDI</name>
<feature type="transmembrane region" description="Helical" evidence="1">
    <location>
        <begin position="692"/>
        <end position="711"/>
    </location>
</feature>
<reference evidence="2 3" key="1">
    <citation type="submission" date="2020-04" db="EMBL/GenBank/DDBJ databases">
        <title>Description of novel Gluconacetobacter.</title>
        <authorList>
            <person name="Sombolestani A."/>
        </authorList>
    </citation>
    <scope>NUCLEOTIDE SEQUENCE [LARGE SCALE GENOMIC DNA]</scope>
    <source>
        <strain evidence="2 3">LMG 7603</strain>
    </source>
</reference>
<feature type="transmembrane region" description="Helical" evidence="1">
    <location>
        <begin position="20"/>
        <end position="38"/>
    </location>
</feature>
<dbReference type="InterPro" id="IPR029062">
    <property type="entry name" value="Class_I_gatase-like"/>
</dbReference>
<dbReference type="SUPFAM" id="SSF52317">
    <property type="entry name" value="Class I glutamine amidotransferase-like"/>
    <property type="match status" value="1"/>
</dbReference>
<dbReference type="EMBL" id="JABEQG010000004">
    <property type="protein sequence ID" value="MBB2155518.1"/>
    <property type="molecule type" value="Genomic_DNA"/>
</dbReference>
<dbReference type="Proteomes" id="UP000550787">
    <property type="component" value="Unassembled WGS sequence"/>
</dbReference>
<dbReference type="PANTHER" id="PTHR37947">
    <property type="entry name" value="BLL2462 PROTEIN"/>
    <property type="match status" value="1"/>
</dbReference>
<proteinExistence type="predicted"/>
<sequence>MPDLHTLRHMTGFAPLVPSWVLFVLAGLAVAAALAGLLRRARGTLWRAAAAGVLLLWLAGPERIREVGQVLPETGLLIVDQSPSMGIGQRAAIARRAAEQIQAQAARLPGLTLRTVTVRGGHDQGTQLFAALDQAAADIPPGRLAGAIMLTDGQDHDVPASVPDHLRPTDAAGHRTNLPLHVLLTARGEETDRRLRILQAPPYAIVGQTATLRVQIDDLGPHPAADGRAELTLSRGGEPPLHQMVHVGTPQDITLPVTHPGPMLVGLSVSPLAGEVSTANNQDVVRINGVRDRLRVLLVSGTPNQGERVWRRLLKADPSVDLVHFTILRPPDKDDGTPLSDLALIAFPVRELFQQKIGQFDLIILDGFENRAILPRAYLENIADYVRNGGGLLLIGGPEFLGPGSLQDTPLGDILPAHVPVDGGMVEQRFKPALTAAGQRHPVTADLPGAGTAPDGHDTGHDADWGPWYRALRADTSHGQALMDGPDHTPLLILDRVDRGRVAFLLSDQIWLWSHGEGGGGPQSELLRRISHWLMKEPELEEEQLTAAIADGRMVVTHRTAAETGPTAVTITAPDGITRQVPLRPIGIGLSEAAVPATQPGIWMADDGTHRAYAAPAPGDPVEFADLRATATVLSPMTDRTGGGVYWLGDDAAQPRLPALHAPGPGAASGPDWIGFPQRDARLVTGRTARPLLPGWIVLLVAGGLLLAGWWREGR</sequence>
<keyword evidence="1" id="KW-0472">Membrane</keyword>
<evidence type="ECO:0000256" key="1">
    <source>
        <dbReference type="SAM" id="Phobius"/>
    </source>
</evidence>
<dbReference type="AlphaFoldDB" id="A0A7W4FD64"/>
<protein>
    <submittedName>
        <fullName evidence="2">VWA domain-containing protein</fullName>
    </submittedName>
</protein>